<feature type="domain" description="EamA" evidence="7">
    <location>
        <begin position="189"/>
        <end position="322"/>
    </location>
</feature>
<comment type="subcellular location">
    <subcellularLocation>
        <location evidence="1">Membrane</location>
        <topology evidence="1">Multi-pass membrane protein</topology>
    </subcellularLocation>
</comment>
<comment type="similarity">
    <text evidence="2">Belongs to the EamA transporter family.</text>
</comment>
<proteinExistence type="inferred from homology"/>
<comment type="caution">
    <text evidence="8">The sequence shown here is derived from an EMBL/GenBank/DDBJ whole genome shotgun (WGS) entry which is preliminary data.</text>
</comment>
<evidence type="ECO:0000259" key="7">
    <source>
        <dbReference type="Pfam" id="PF00892"/>
    </source>
</evidence>
<sequence>MPYWGIVSEKSEKSEKNEKGAVGRRVTFEHAPRDLAVGAALTLAGGTLWGVNATVSKILMDHYQADPLWIACMRELFTGALFLACAGVTTPRLLTGALRDRKSYPRFVGTAIVCVLLSQIAYLNSIDWTNAGTATVLQTLNLLFVLAWVCLRGRRLPGRRESVGVALAFVGTVLIATGGDLTTLTLPPMGLAWGLANALATASLSILPASLIARWGNFTVNGIMFLISGILLCPIVRPWATAPAGLDALGVGLMVFTVVGGTFGAYWLFLTGVMRIGSMRATMLGTVEPVTATLSAVLLTGAVFTPTDLAGFAMIIAMVFLVR</sequence>
<feature type="transmembrane region" description="Helical" evidence="6">
    <location>
        <begin position="76"/>
        <end position="95"/>
    </location>
</feature>
<feature type="transmembrane region" description="Helical" evidence="6">
    <location>
        <begin position="191"/>
        <end position="211"/>
    </location>
</feature>
<dbReference type="InterPro" id="IPR000620">
    <property type="entry name" value="EamA_dom"/>
</dbReference>
<dbReference type="SUPFAM" id="SSF103481">
    <property type="entry name" value="Multidrug resistance efflux transporter EmrE"/>
    <property type="match status" value="2"/>
</dbReference>
<dbReference type="Pfam" id="PF00892">
    <property type="entry name" value="EamA"/>
    <property type="match status" value="2"/>
</dbReference>
<evidence type="ECO:0000313" key="9">
    <source>
        <dbReference type="Proteomes" id="UP000216057"/>
    </source>
</evidence>
<feature type="transmembrane region" description="Helical" evidence="6">
    <location>
        <begin position="35"/>
        <end position="56"/>
    </location>
</feature>
<evidence type="ECO:0000256" key="2">
    <source>
        <dbReference type="ARBA" id="ARBA00007362"/>
    </source>
</evidence>
<feature type="transmembrane region" description="Helical" evidence="6">
    <location>
        <begin position="290"/>
        <end position="322"/>
    </location>
</feature>
<feature type="domain" description="EamA" evidence="7">
    <location>
        <begin position="38"/>
        <end position="176"/>
    </location>
</feature>
<feature type="transmembrane region" description="Helical" evidence="6">
    <location>
        <begin position="249"/>
        <end position="269"/>
    </location>
</feature>
<reference evidence="8 9" key="1">
    <citation type="journal article" date="2017" name="BMC Genomics">
        <title>Comparative genomic and phylogenomic analyses of the Bifidobacteriaceae family.</title>
        <authorList>
            <person name="Lugli G.A."/>
            <person name="Milani C."/>
            <person name="Turroni F."/>
            <person name="Duranti S."/>
            <person name="Mancabelli L."/>
            <person name="Mangifesta M."/>
            <person name="Ferrario C."/>
            <person name="Modesto M."/>
            <person name="Mattarelli P."/>
            <person name="Jiri K."/>
            <person name="van Sinderen D."/>
            <person name="Ventura M."/>
        </authorList>
    </citation>
    <scope>NUCLEOTIDE SEQUENCE [LARGE SCALE GENOMIC DNA]</scope>
    <source>
        <strain evidence="8 9">DSM 100216</strain>
    </source>
</reference>
<dbReference type="InterPro" id="IPR050638">
    <property type="entry name" value="AA-Vitamin_Transporters"/>
</dbReference>
<protein>
    <submittedName>
        <fullName evidence="8">EamA-like transporter family</fullName>
    </submittedName>
</protein>
<dbReference type="PANTHER" id="PTHR32322">
    <property type="entry name" value="INNER MEMBRANE TRANSPORTER"/>
    <property type="match status" value="1"/>
</dbReference>
<keyword evidence="4 6" id="KW-1133">Transmembrane helix</keyword>
<keyword evidence="3 6" id="KW-0812">Transmembrane</keyword>
<dbReference type="Proteomes" id="UP000216057">
    <property type="component" value="Unassembled WGS sequence"/>
</dbReference>
<feature type="transmembrane region" description="Helical" evidence="6">
    <location>
        <begin position="131"/>
        <end position="151"/>
    </location>
</feature>
<dbReference type="AlphaFoldDB" id="A0A261GFV7"/>
<name>A0A261GFV7_9BIFI</name>
<dbReference type="PANTHER" id="PTHR32322:SF2">
    <property type="entry name" value="EAMA DOMAIN-CONTAINING PROTEIN"/>
    <property type="match status" value="1"/>
</dbReference>
<accession>A0A261GFV7</accession>
<evidence type="ECO:0000256" key="3">
    <source>
        <dbReference type="ARBA" id="ARBA00022692"/>
    </source>
</evidence>
<feature type="transmembrane region" description="Helical" evidence="6">
    <location>
        <begin position="218"/>
        <end position="237"/>
    </location>
</feature>
<dbReference type="InterPro" id="IPR037185">
    <property type="entry name" value="EmrE-like"/>
</dbReference>
<evidence type="ECO:0000256" key="6">
    <source>
        <dbReference type="SAM" id="Phobius"/>
    </source>
</evidence>
<evidence type="ECO:0000256" key="1">
    <source>
        <dbReference type="ARBA" id="ARBA00004141"/>
    </source>
</evidence>
<feature type="transmembrane region" description="Helical" evidence="6">
    <location>
        <begin position="163"/>
        <end position="179"/>
    </location>
</feature>
<keyword evidence="5 6" id="KW-0472">Membrane</keyword>
<evidence type="ECO:0000256" key="4">
    <source>
        <dbReference type="ARBA" id="ARBA00022989"/>
    </source>
</evidence>
<evidence type="ECO:0000313" key="8">
    <source>
        <dbReference type="EMBL" id="OZG69656.1"/>
    </source>
</evidence>
<dbReference type="EMBL" id="MWWZ01000001">
    <property type="protein sequence ID" value="OZG69656.1"/>
    <property type="molecule type" value="Genomic_DNA"/>
</dbReference>
<evidence type="ECO:0000256" key="5">
    <source>
        <dbReference type="ARBA" id="ARBA00023136"/>
    </source>
</evidence>
<feature type="transmembrane region" description="Helical" evidence="6">
    <location>
        <begin position="107"/>
        <end position="125"/>
    </location>
</feature>
<gene>
    <name evidence="8" type="ORF">BEUL_0073</name>
</gene>
<dbReference type="GO" id="GO:0016020">
    <property type="term" value="C:membrane"/>
    <property type="evidence" value="ECO:0007669"/>
    <property type="project" value="UniProtKB-SubCell"/>
</dbReference>
<organism evidence="8 9">
    <name type="scientific">Bifidobacterium eulemuris</name>
    <dbReference type="NCBI Taxonomy" id="1765219"/>
    <lineage>
        <taxon>Bacteria</taxon>
        <taxon>Bacillati</taxon>
        <taxon>Actinomycetota</taxon>
        <taxon>Actinomycetes</taxon>
        <taxon>Bifidobacteriales</taxon>
        <taxon>Bifidobacteriaceae</taxon>
        <taxon>Bifidobacterium</taxon>
    </lineage>
</organism>